<evidence type="ECO:0000313" key="3">
    <source>
        <dbReference type="EMBL" id="WTP50568.1"/>
    </source>
</evidence>
<keyword evidence="2" id="KW-1133">Transmembrane helix</keyword>
<feature type="compositionally biased region" description="Basic and acidic residues" evidence="1">
    <location>
        <begin position="57"/>
        <end position="72"/>
    </location>
</feature>
<feature type="region of interest" description="Disordered" evidence="1">
    <location>
        <begin position="50"/>
        <end position="72"/>
    </location>
</feature>
<accession>A0ABZ1JG47</accession>
<reference evidence="3" key="1">
    <citation type="submission" date="2022-10" db="EMBL/GenBank/DDBJ databases">
        <title>The complete genomes of actinobacterial strains from the NBC collection.</title>
        <authorList>
            <person name="Joergensen T.S."/>
            <person name="Alvarez Arevalo M."/>
            <person name="Sterndorff E.B."/>
            <person name="Faurdal D."/>
            <person name="Vuksanovic O."/>
            <person name="Mourched A.-S."/>
            <person name="Charusanti P."/>
            <person name="Shaw S."/>
            <person name="Blin K."/>
            <person name="Weber T."/>
        </authorList>
    </citation>
    <scope>NUCLEOTIDE SEQUENCE</scope>
    <source>
        <strain evidence="3">NBC_00189</strain>
    </source>
</reference>
<dbReference type="RefSeq" id="WP_189776353.1">
    <property type="nucleotide sequence ID" value="NZ_BMVY01000025.1"/>
</dbReference>
<name>A0ABZ1JG47_9ACTN</name>
<organism evidence="3 4">
    <name type="scientific">Streptomyces tauricus</name>
    <dbReference type="NCBI Taxonomy" id="68274"/>
    <lineage>
        <taxon>Bacteria</taxon>
        <taxon>Bacillati</taxon>
        <taxon>Actinomycetota</taxon>
        <taxon>Actinomycetes</taxon>
        <taxon>Kitasatosporales</taxon>
        <taxon>Streptomycetaceae</taxon>
        <taxon>Streptomyces</taxon>
        <taxon>Streptomyces aurantiacus group</taxon>
    </lineage>
</organism>
<keyword evidence="2" id="KW-0472">Membrane</keyword>
<dbReference type="Proteomes" id="UP001432166">
    <property type="component" value="Chromosome"/>
</dbReference>
<keyword evidence="2" id="KW-0812">Transmembrane</keyword>
<feature type="transmembrane region" description="Helical" evidence="2">
    <location>
        <begin position="12"/>
        <end position="35"/>
    </location>
</feature>
<proteinExistence type="predicted"/>
<protein>
    <submittedName>
        <fullName evidence="3">Uncharacterized protein</fullName>
    </submittedName>
</protein>
<evidence type="ECO:0000313" key="4">
    <source>
        <dbReference type="Proteomes" id="UP001432166"/>
    </source>
</evidence>
<keyword evidence="4" id="KW-1185">Reference proteome</keyword>
<gene>
    <name evidence="3" type="ORF">OG288_21035</name>
</gene>
<sequence length="72" mass="7464">MTQQMNGAQRKTVWIKVLGMITAVALAGIGAYVAVNQDGPGTQNTCESGTVCGDDNDSNHLGDTTKHGDDGK</sequence>
<evidence type="ECO:0000256" key="2">
    <source>
        <dbReference type="SAM" id="Phobius"/>
    </source>
</evidence>
<evidence type="ECO:0000256" key="1">
    <source>
        <dbReference type="SAM" id="MobiDB-lite"/>
    </source>
</evidence>
<dbReference type="EMBL" id="CP108133">
    <property type="protein sequence ID" value="WTP50568.1"/>
    <property type="molecule type" value="Genomic_DNA"/>
</dbReference>